<name>A0A9P1N0I4_9PELO</name>
<sequence>MKLFIIFLVLLLLVDQKTCAPVANSTVSIGTTTVPSVSSSSEELFEIDTVVLGPDGIPIETIRDQIFQDPENPEILDVKEDVVYLD</sequence>
<comment type="caution">
    <text evidence="2">The sequence shown here is derived from an EMBL/GenBank/DDBJ whole genome shotgun (WGS) entry which is preliminary data.</text>
</comment>
<dbReference type="EMBL" id="CANHGI010000002">
    <property type="protein sequence ID" value="CAI5443186.1"/>
    <property type="molecule type" value="Genomic_DNA"/>
</dbReference>
<feature type="chain" id="PRO_5040504267" evidence="1">
    <location>
        <begin position="20"/>
        <end position="86"/>
    </location>
</feature>
<keyword evidence="3" id="KW-1185">Reference proteome</keyword>
<organism evidence="2 3">
    <name type="scientific">Caenorhabditis angaria</name>
    <dbReference type="NCBI Taxonomy" id="860376"/>
    <lineage>
        <taxon>Eukaryota</taxon>
        <taxon>Metazoa</taxon>
        <taxon>Ecdysozoa</taxon>
        <taxon>Nematoda</taxon>
        <taxon>Chromadorea</taxon>
        <taxon>Rhabditida</taxon>
        <taxon>Rhabditina</taxon>
        <taxon>Rhabditomorpha</taxon>
        <taxon>Rhabditoidea</taxon>
        <taxon>Rhabditidae</taxon>
        <taxon>Peloderinae</taxon>
        <taxon>Caenorhabditis</taxon>
    </lineage>
</organism>
<proteinExistence type="predicted"/>
<accession>A0A9P1N0I4</accession>
<protein>
    <submittedName>
        <fullName evidence="2">Uncharacterized protein</fullName>
    </submittedName>
</protein>
<evidence type="ECO:0000256" key="1">
    <source>
        <dbReference type="SAM" id="SignalP"/>
    </source>
</evidence>
<gene>
    <name evidence="2" type="ORF">CAMP_LOCUS5823</name>
</gene>
<dbReference type="AlphaFoldDB" id="A0A9P1N0I4"/>
<reference evidence="2" key="1">
    <citation type="submission" date="2022-11" db="EMBL/GenBank/DDBJ databases">
        <authorList>
            <person name="Kikuchi T."/>
        </authorList>
    </citation>
    <scope>NUCLEOTIDE SEQUENCE</scope>
    <source>
        <strain evidence="2">PS1010</strain>
    </source>
</reference>
<dbReference type="Proteomes" id="UP001152747">
    <property type="component" value="Unassembled WGS sequence"/>
</dbReference>
<feature type="signal peptide" evidence="1">
    <location>
        <begin position="1"/>
        <end position="19"/>
    </location>
</feature>
<evidence type="ECO:0000313" key="3">
    <source>
        <dbReference type="Proteomes" id="UP001152747"/>
    </source>
</evidence>
<evidence type="ECO:0000313" key="2">
    <source>
        <dbReference type="EMBL" id="CAI5443186.1"/>
    </source>
</evidence>
<keyword evidence="1" id="KW-0732">Signal</keyword>